<sequence>MSELTLSELLGEHKAMRSAIELIGSLSHPDSPLTLETKVEVATRAASAVLAFLHANELRTQGRDT</sequence>
<dbReference type="RefSeq" id="WP_111515426.1">
    <property type="nucleotide sequence ID" value="NZ_QFYR01000003.1"/>
</dbReference>
<evidence type="ECO:0000313" key="1">
    <source>
        <dbReference type="EMBL" id="RAK52102.1"/>
    </source>
</evidence>
<keyword evidence="2" id="KW-1185">Reference proteome</keyword>
<comment type="caution">
    <text evidence="1">The sequence shown here is derived from an EMBL/GenBank/DDBJ whole genome shotgun (WGS) entry which is preliminary data.</text>
</comment>
<organism evidence="1 2">
    <name type="scientific">Phenylobacterium deserti</name>
    <dbReference type="NCBI Taxonomy" id="1914756"/>
    <lineage>
        <taxon>Bacteria</taxon>
        <taxon>Pseudomonadati</taxon>
        <taxon>Pseudomonadota</taxon>
        <taxon>Alphaproteobacteria</taxon>
        <taxon>Caulobacterales</taxon>
        <taxon>Caulobacteraceae</taxon>
        <taxon>Phenylobacterium</taxon>
    </lineage>
</organism>
<gene>
    <name evidence="1" type="ORF">DJ018_13180</name>
</gene>
<dbReference type="Proteomes" id="UP000249725">
    <property type="component" value="Unassembled WGS sequence"/>
</dbReference>
<evidence type="ECO:0000313" key="2">
    <source>
        <dbReference type="Proteomes" id="UP000249725"/>
    </source>
</evidence>
<accession>A0A328ABK7</accession>
<dbReference type="AlphaFoldDB" id="A0A328ABK7"/>
<proteinExistence type="predicted"/>
<reference evidence="2" key="1">
    <citation type="submission" date="2018-05" db="EMBL/GenBank/DDBJ databases">
        <authorList>
            <person name="Li X."/>
        </authorList>
    </citation>
    <scope>NUCLEOTIDE SEQUENCE [LARGE SCALE GENOMIC DNA]</scope>
    <source>
        <strain evidence="2">YIM 73061</strain>
    </source>
</reference>
<name>A0A328ABK7_9CAUL</name>
<protein>
    <submittedName>
        <fullName evidence="1">Uncharacterized protein</fullName>
    </submittedName>
</protein>
<dbReference type="EMBL" id="QFYR01000003">
    <property type="protein sequence ID" value="RAK52102.1"/>
    <property type="molecule type" value="Genomic_DNA"/>
</dbReference>